<reference evidence="5 6" key="1">
    <citation type="submission" date="2017-06" db="EMBL/GenBank/DDBJ databases">
        <authorList>
            <person name="Kim H.J."/>
            <person name="Triplett B.A."/>
        </authorList>
    </citation>
    <scope>NUCLEOTIDE SEQUENCE [LARGE SCALE GENOMIC DNA]</scope>
    <source>
        <strain evidence="5 6">SCA</strain>
    </source>
</reference>
<evidence type="ECO:0000313" key="5">
    <source>
        <dbReference type="EMBL" id="SNS85804.1"/>
    </source>
</evidence>
<dbReference type="GO" id="GO:0003677">
    <property type="term" value="F:DNA binding"/>
    <property type="evidence" value="ECO:0007669"/>
    <property type="project" value="UniProtKB-KW"/>
</dbReference>
<dbReference type="Gene3D" id="1.20.120.530">
    <property type="entry name" value="GntR ligand-binding domain-like"/>
    <property type="match status" value="1"/>
</dbReference>
<dbReference type="RefSeq" id="WP_089284412.1">
    <property type="nucleotide sequence ID" value="NZ_FZOJ01000024.1"/>
</dbReference>
<evidence type="ECO:0000313" key="6">
    <source>
        <dbReference type="Proteomes" id="UP000198304"/>
    </source>
</evidence>
<sequence length="66" mass="7422">MSNIEKMGVVEDPLGFSLVKDKHKLASDLMQIRLMLEPQIASLAAQNAKPDDIERLGRLCDEKEKI</sequence>
<organism evidence="5 6">
    <name type="scientific">Anaerovirgula multivorans</name>
    <dbReference type="NCBI Taxonomy" id="312168"/>
    <lineage>
        <taxon>Bacteria</taxon>
        <taxon>Bacillati</taxon>
        <taxon>Bacillota</taxon>
        <taxon>Clostridia</taxon>
        <taxon>Peptostreptococcales</taxon>
        <taxon>Natronincolaceae</taxon>
        <taxon>Anaerovirgula</taxon>
    </lineage>
</organism>
<evidence type="ECO:0000259" key="4">
    <source>
        <dbReference type="Pfam" id="PF07729"/>
    </source>
</evidence>
<protein>
    <submittedName>
        <fullName evidence="5">FCD domain-containing protein</fullName>
    </submittedName>
</protein>
<name>A0A239HZX3_9FIRM</name>
<gene>
    <name evidence="5" type="ORF">SAMN05446037_102441</name>
</gene>
<evidence type="ECO:0000256" key="1">
    <source>
        <dbReference type="ARBA" id="ARBA00023015"/>
    </source>
</evidence>
<evidence type="ECO:0000256" key="2">
    <source>
        <dbReference type="ARBA" id="ARBA00023125"/>
    </source>
</evidence>
<keyword evidence="2" id="KW-0238">DNA-binding</keyword>
<feature type="domain" description="GntR C-terminal" evidence="4">
    <location>
        <begin position="28"/>
        <end position="64"/>
    </location>
</feature>
<dbReference type="Pfam" id="PF07729">
    <property type="entry name" value="FCD"/>
    <property type="match status" value="1"/>
</dbReference>
<dbReference type="InterPro" id="IPR011711">
    <property type="entry name" value="GntR_C"/>
</dbReference>
<dbReference type="AlphaFoldDB" id="A0A239HZX3"/>
<evidence type="ECO:0000256" key="3">
    <source>
        <dbReference type="ARBA" id="ARBA00023163"/>
    </source>
</evidence>
<accession>A0A239HZX3</accession>
<dbReference type="InterPro" id="IPR008920">
    <property type="entry name" value="TF_FadR/GntR_C"/>
</dbReference>
<dbReference type="EMBL" id="FZOJ01000024">
    <property type="protein sequence ID" value="SNS85804.1"/>
    <property type="molecule type" value="Genomic_DNA"/>
</dbReference>
<dbReference type="OrthoDB" id="9799482at2"/>
<dbReference type="SUPFAM" id="SSF48008">
    <property type="entry name" value="GntR ligand-binding domain-like"/>
    <property type="match status" value="1"/>
</dbReference>
<keyword evidence="3" id="KW-0804">Transcription</keyword>
<dbReference type="Proteomes" id="UP000198304">
    <property type="component" value="Unassembled WGS sequence"/>
</dbReference>
<keyword evidence="6" id="KW-1185">Reference proteome</keyword>
<proteinExistence type="predicted"/>
<keyword evidence="1" id="KW-0805">Transcription regulation</keyword>